<evidence type="ECO:0000313" key="1">
    <source>
        <dbReference type="EMBL" id="MFC6377543.1"/>
    </source>
</evidence>
<sequence length="165" mass="18682">MDIMSGYAIVKEAAGLIKVIKEARDEQVIRQAAGDLSAKITDLQLLNAEVSGLLQSERQITMELKAEKAKIEMFTVKSVNYDLYTTEGGATVYRSKKGPDLPIAHHYLCAHCYDNYKISILQPRVDNLKSYGFFVHYCPECKNDYMMNKVPPLPDIKYVGNNDPW</sequence>
<accession>A0ABW1VY18</accession>
<dbReference type="RefSeq" id="WP_385948538.1">
    <property type="nucleotide sequence ID" value="NZ_JBHSUB010000006.1"/>
</dbReference>
<organism evidence="1 2">
    <name type="scientific">Tatumella terrea</name>
    <dbReference type="NCBI Taxonomy" id="419007"/>
    <lineage>
        <taxon>Bacteria</taxon>
        <taxon>Pseudomonadati</taxon>
        <taxon>Pseudomonadota</taxon>
        <taxon>Gammaproteobacteria</taxon>
        <taxon>Enterobacterales</taxon>
        <taxon>Erwiniaceae</taxon>
        <taxon>Tatumella</taxon>
    </lineage>
</organism>
<name>A0ABW1VY18_9GAMM</name>
<gene>
    <name evidence="1" type="ORF">ACFP9W_05475</name>
</gene>
<evidence type="ECO:0000313" key="2">
    <source>
        <dbReference type="Proteomes" id="UP001596230"/>
    </source>
</evidence>
<keyword evidence="2" id="KW-1185">Reference proteome</keyword>
<proteinExistence type="predicted"/>
<dbReference type="Proteomes" id="UP001596230">
    <property type="component" value="Unassembled WGS sequence"/>
</dbReference>
<protein>
    <submittedName>
        <fullName evidence="1">Uncharacterized protein</fullName>
    </submittedName>
</protein>
<dbReference type="EMBL" id="JBHSUB010000006">
    <property type="protein sequence ID" value="MFC6377543.1"/>
    <property type="molecule type" value="Genomic_DNA"/>
</dbReference>
<comment type="caution">
    <text evidence="1">The sequence shown here is derived from an EMBL/GenBank/DDBJ whole genome shotgun (WGS) entry which is preliminary data.</text>
</comment>
<reference evidence="2" key="1">
    <citation type="journal article" date="2019" name="Int. J. Syst. Evol. Microbiol.">
        <title>The Global Catalogue of Microorganisms (GCM) 10K type strain sequencing project: providing services to taxonomists for standard genome sequencing and annotation.</title>
        <authorList>
            <consortium name="The Broad Institute Genomics Platform"/>
            <consortium name="The Broad Institute Genome Sequencing Center for Infectious Disease"/>
            <person name="Wu L."/>
            <person name="Ma J."/>
        </authorList>
    </citation>
    <scope>NUCLEOTIDE SEQUENCE [LARGE SCALE GENOMIC DNA]</scope>
    <source>
        <strain evidence="2">CGMCC 1.18518</strain>
    </source>
</reference>